<dbReference type="InterPro" id="IPR000111">
    <property type="entry name" value="Glyco_hydro_27/36_CS"/>
</dbReference>
<name>A0A6G1S877_9ACAR</name>
<dbReference type="PRINTS" id="PR00740">
    <property type="entry name" value="GLHYDRLASE27"/>
</dbReference>
<gene>
    <name evidence="6" type="primary">NAGA_0</name>
    <name evidence="6" type="ORF">g.9686</name>
</gene>
<sequence>MGNPSAVVVRPLLPGRLVVAAAGLLALQLATGLLALENGLARTPPMGWLAWERFTCELNCDLYPNECINSDLFEQMSARMAAGGWLKLGYDHVNIDDCWSEKQRNQATGRLVPDQQRFKRGIKHLADIVHSYQGLKLGIYGDCGTLTCAGYPGQLKVNNTQEEDDYRTATWFKVDADTLAEWQVDSLKFDGCYVDPIKAERICSPMAKALAETGRPIMLVCEWPFYMMYAHAEPDFELAAASCNVWRYYDDIEDSWLSVLNTIDYTIKHQSTMLKYHGPGHWFDPDQLVIGNFGLSVGQARAQMALWCVWSAPLYMSNDLRNIRPEFVRILQNEHLIAMDQDKLGVFGLMVKQTEDGLMQAWVKPILPVRNKCPSFAIVVLNRATLGNKRKVSFKLADLLLGAPIKQAAINQARVIKYERRTGGPKASPAKRDATKMTTTTTRSHDFQQRVLTGGQKSADDELLEAALGADMDEAMKEPEPHNAVEAEQKEEEEHQDQQQDQHQDVIDPFECVKRLTKAARSDHQGPESDDEGPKQHGGDEVKFMVFDLFADGNSIGSFSLRDSLELMVEPSSVRALRLVEK</sequence>
<dbReference type="InterPro" id="IPR017853">
    <property type="entry name" value="GH"/>
</dbReference>
<feature type="region of interest" description="Disordered" evidence="5">
    <location>
        <begin position="420"/>
        <end position="460"/>
    </location>
</feature>
<dbReference type="GO" id="GO:0004557">
    <property type="term" value="F:alpha-galactosidase activity"/>
    <property type="evidence" value="ECO:0007669"/>
    <property type="project" value="TreeGrafter"/>
</dbReference>
<reference evidence="6" key="1">
    <citation type="submission" date="2018-10" db="EMBL/GenBank/DDBJ databases">
        <title>Transcriptome assembly of Aceria tosichella (Wheat curl mite) Type 2.</title>
        <authorList>
            <person name="Scully E.D."/>
            <person name="Geib S.M."/>
            <person name="Palmer N.A."/>
            <person name="Gupta A.K."/>
            <person name="Sarath G."/>
            <person name="Tatineni S."/>
        </authorList>
    </citation>
    <scope>NUCLEOTIDE SEQUENCE</scope>
    <source>
        <strain evidence="6">LincolnNE</strain>
    </source>
</reference>
<evidence type="ECO:0000256" key="1">
    <source>
        <dbReference type="ARBA" id="ARBA00009743"/>
    </source>
</evidence>
<dbReference type="InterPro" id="IPR013785">
    <property type="entry name" value="Aldolase_TIM"/>
</dbReference>
<keyword evidence="2 4" id="KW-0378">Hydrolase</keyword>
<accession>A0A6G1S877</accession>
<proteinExistence type="inferred from homology"/>
<dbReference type="GO" id="GO:0009311">
    <property type="term" value="P:oligosaccharide metabolic process"/>
    <property type="evidence" value="ECO:0007669"/>
    <property type="project" value="TreeGrafter"/>
</dbReference>
<dbReference type="CDD" id="cd14792">
    <property type="entry name" value="GH27"/>
    <property type="match status" value="1"/>
</dbReference>
<dbReference type="SUPFAM" id="SSF51445">
    <property type="entry name" value="(Trans)glycosidases"/>
    <property type="match status" value="1"/>
</dbReference>
<evidence type="ECO:0000256" key="2">
    <source>
        <dbReference type="ARBA" id="ARBA00022801"/>
    </source>
</evidence>
<dbReference type="PROSITE" id="PS00512">
    <property type="entry name" value="ALPHA_GALACTOSIDASE"/>
    <property type="match status" value="1"/>
</dbReference>
<dbReference type="GO" id="GO:0016139">
    <property type="term" value="P:glycoside catabolic process"/>
    <property type="evidence" value="ECO:0007669"/>
    <property type="project" value="TreeGrafter"/>
</dbReference>
<dbReference type="EMBL" id="GGYP01001372">
    <property type="protein sequence ID" value="MDE46143.1"/>
    <property type="molecule type" value="Transcribed_RNA"/>
</dbReference>
<keyword evidence="4" id="KW-1015">Disulfide bond</keyword>
<dbReference type="GO" id="GO:0005737">
    <property type="term" value="C:cytoplasm"/>
    <property type="evidence" value="ECO:0007669"/>
    <property type="project" value="TreeGrafter"/>
</dbReference>
<dbReference type="PANTHER" id="PTHR11452">
    <property type="entry name" value="ALPHA-GALACTOSIDASE/ALPHA-N-ACETYLGALACTOSAMINIDASE"/>
    <property type="match status" value="1"/>
</dbReference>
<dbReference type="Gene3D" id="3.20.20.70">
    <property type="entry name" value="Aldolase class I"/>
    <property type="match status" value="1"/>
</dbReference>
<comment type="subunit">
    <text evidence="4">Homodimer.</text>
</comment>
<feature type="region of interest" description="Disordered" evidence="5">
    <location>
        <begin position="478"/>
        <end position="540"/>
    </location>
</feature>
<dbReference type="InterPro" id="IPR002241">
    <property type="entry name" value="Glyco_hydro_27"/>
</dbReference>
<dbReference type="EC" id="3.2.1.-" evidence="4"/>
<evidence type="ECO:0000256" key="5">
    <source>
        <dbReference type="SAM" id="MobiDB-lite"/>
    </source>
</evidence>
<keyword evidence="3 4" id="KW-0326">Glycosidase</keyword>
<evidence type="ECO:0000313" key="6">
    <source>
        <dbReference type="EMBL" id="MDE46143.1"/>
    </source>
</evidence>
<dbReference type="PANTHER" id="PTHR11452:SF83">
    <property type="entry name" value="ALPHA-GALACTOSIDASE"/>
    <property type="match status" value="1"/>
</dbReference>
<comment type="similarity">
    <text evidence="1 4">Belongs to the glycosyl hydrolase 27 family.</text>
</comment>
<evidence type="ECO:0000256" key="4">
    <source>
        <dbReference type="RuleBase" id="RU361168"/>
    </source>
</evidence>
<organism evidence="6">
    <name type="scientific">Aceria tosichella</name>
    <name type="common">wheat curl mite</name>
    <dbReference type="NCBI Taxonomy" id="561515"/>
    <lineage>
        <taxon>Eukaryota</taxon>
        <taxon>Metazoa</taxon>
        <taxon>Ecdysozoa</taxon>
        <taxon>Arthropoda</taxon>
        <taxon>Chelicerata</taxon>
        <taxon>Arachnida</taxon>
        <taxon>Acari</taxon>
        <taxon>Acariformes</taxon>
        <taxon>Trombidiformes</taxon>
        <taxon>Prostigmata</taxon>
        <taxon>Eupodina</taxon>
        <taxon>Eriophyoidea</taxon>
        <taxon>Eriophyidae</taxon>
        <taxon>Eriophyinae</taxon>
        <taxon>Aceriini</taxon>
        <taxon>Aceria</taxon>
    </lineage>
</organism>
<dbReference type="FunFam" id="3.20.20.70:FF:000197">
    <property type="entry name" value="Alpha-galactosidase"/>
    <property type="match status" value="1"/>
</dbReference>
<evidence type="ECO:0000256" key="3">
    <source>
        <dbReference type="ARBA" id="ARBA00023295"/>
    </source>
</evidence>
<dbReference type="AlphaFoldDB" id="A0A6G1S877"/>
<protein>
    <recommendedName>
        <fullName evidence="4">Alpha-galactosidase</fullName>
        <ecNumber evidence="4">3.2.1.-</ecNumber>
    </recommendedName>
</protein>
<dbReference type="Pfam" id="PF16499">
    <property type="entry name" value="Melibiase_2"/>
    <property type="match status" value="1"/>
</dbReference>